<feature type="transmembrane region" description="Helical" evidence="6">
    <location>
        <begin position="434"/>
        <end position="455"/>
    </location>
</feature>
<keyword evidence="3 6" id="KW-1133">Transmembrane helix</keyword>
<evidence type="ECO:0000256" key="4">
    <source>
        <dbReference type="ARBA" id="ARBA00023136"/>
    </source>
</evidence>
<feature type="compositionally biased region" description="Acidic residues" evidence="5">
    <location>
        <begin position="250"/>
        <end position="261"/>
    </location>
</feature>
<dbReference type="AlphaFoldDB" id="A0A9K3KUQ6"/>
<name>A0A9K3KUQ6_9STRA</name>
<evidence type="ECO:0000259" key="7">
    <source>
        <dbReference type="PROSITE" id="PS51380"/>
    </source>
</evidence>
<feature type="transmembrane region" description="Helical" evidence="6">
    <location>
        <begin position="49"/>
        <end position="67"/>
    </location>
</feature>
<comment type="subcellular location">
    <subcellularLocation>
        <location evidence="1">Membrane</location>
        <topology evidence="1">Multi-pass membrane protein</topology>
    </subcellularLocation>
</comment>
<organism evidence="8 9">
    <name type="scientific">Nitzschia inconspicua</name>
    <dbReference type="NCBI Taxonomy" id="303405"/>
    <lineage>
        <taxon>Eukaryota</taxon>
        <taxon>Sar</taxon>
        <taxon>Stramenopiles</taxon>
        <taxon>Ochrophyta</taxon>
        <taxon>Bacillariophyta</taxon>
        <taxon>Bacillariophyceae</taxon>
        <taxon>Bacillariophycidae</taxon>
        <taxon>Bacillariales</taxon>
        <taxon>Bacillariaceae</taxon>
        <taxon>Nitzschia</taxon>
    </lineage>
</organism>
<evidence type="ECO:0000313" key="9">
    <source>
        <dbReference type="Proteomes" id="UP000693970"/>
    </source>
</evidence>
<dbReference type="PROSITE" id="PS51380">
    <property type="entry name" value="EXS"/>
    <property type="match status" value="1"/>
</dbReference>
<dbReference type="GO" id="GO:0016020">
    <property type="term" value="C:membrane"/>
    <property type="evidence" value="ECO:0007669"/>
    <property type="project" value="UniProtKB-SubCell"/>
</dbReference>
<feature type="compositionally biased region" description="Basic and acidic residues" evidence="5">
    <location>
        <begin position="163"/>
        <end position="173"/>
    </location>
</feature>
<feature type="compositionally biased region" description="Polar residues" evidence="5">
    <location>
        <begin position="182"/>
        <end position="203"/>
    </location>
</feature>
<dbReference type="PANTHER" id="PTHR10783">
    <property type="entry name" value="XENOTROPIC AND POLYTROPIC RETROVIRUS RECEPTOR 1-RELATED"/>
    <property type="match status" value="1"/>
</dbReference>
<evidence type="ECO:0000313" key="8">
    <source>
        <dbReference type="EMBL" id="KAG7350344.1"/>
    </source>
</evidence>
<dbReference type="GO" id="GO:0005737">
    <property type="term" value="C:cytoplasm"/>
    <property type="evidence" value="ECO:0007669"/>
    <property type="project" value="TreeGrafter"/>
</dbReference>
<keyword evidence="9" id="KW-1185">Reference proteome</keyword>
<protein>
    <submittedName>
        <fullName evidence="8">EXS family protein</fullName>
    </submittedName>
</protein>
<feature type="transmembrane region" description="Helical" evidence="6">
    <location>
        <begin position="766"/>
        <end position="786"/>
    </location>
</feature>
<comment type="caution">
    <text evidence="8">The sequence shown here is derived from an EMBL/GenBank/DDBJ whole genome shotgun (WGS) entry which is preliminary data.</text>
</comment>
<feature type="region of interest" description="Disordered" evidence="5">
    <location>
        <begin position="146"/>
        <end position="293"/>
    </location>
</feature>
<reference evidence="8" key="2">
    <citation type="submission" date="2021-04" db="EMBL/GenBank/DDBJ databases">
        <authorList>
            <person name="Podell S."/>
        </authorList>
    </citation>
    <scope>NUCLEOTIDE SEQUENCE</scope>
    <source>
        <strain evidence="8">Hildebrandi</strain>
    </source>
</reference>
<feature type="domain" description="EXS" evidence="7">
    <location>
        <begin position="464"/>
        <end position="722"/>
    </location>
</feature>
<evidence type="ECO:0000256" key="5">
    <source>
        <dbReference type="SAM" id="MobiDB-lite"/>
    </source>
</evidence>
<gene>
    <name evidence="8" type="ORF">IV203_009704</name>
</gene>
<keyword evidence="2 6" id="KW-0812">Transmembrane</keyword>
<sequence length="787" mass="89273">MDVSVVAAVGSFVMSERVLKPKATALFILGCILAYDLTTKTHDVSSLRVYRGPALLAFTLMMAAYSLRTWRRNGVACDELIFLPGTQHGHEHGIEGPLIEQLPSPVLEGSVVTEASHGNNLTGGGGGAGEVFSRQFSEPLTTREADMAAGGSHHHLHHKHHHQGELKRRSRSEDEVELSNLAKGSQTANSGATTTEILPNTSTDGEDAPAQGESLLGNSQHNSNHTKWKNGRPNSLHDQPINGDHTTSWDMDEQDDDDDDTSPTRSQMLLHRSTFEPNEQPSDGPDASMMTPARPNRIQRWGENHPRIARLGTFFFFRSSASTSNNTNAAYAPSGPAVFGAGLDLSMPVLFNFHLFIEAFNHIQGADESETPAKILPLIFLSVLIVRTVIPPSRRMRFWGTMKFTFTAPFHTVRVRDEFIGDCLTSWVRPGQDLFFALSYYCTVIYGTITGKYGLTESGEMLADSWTLHNVIMPAFAILPLWLKYLQTLRQAYDSNQRWPYQGNSLKYLISSLVIIYGMTHPEQRKSVIWISCFVVALLYQIFWDVVMDWQLFEIQRDITIVTDSGVSDPEGLSCCATSFRPESRFLLTLQMYLVQPVLDRYQRLRSLIPSWRHIQLRQQRLYKTDSFYWKIFAYNTITRFTWMCCFIPAYHITRSRTVLTSTSDVNSYWGVLLPASEILRRTFWGFLYMEKETLKMMDADAKYQRVNALESCEEDYDMDDMNSKFGEHRSFRNSFLPTWLDNQQQVAQNAATKEAKQREQFLRQIFVMELYVWAAAFVVLGGLAAR</sequence>
<dbReference type="Pfam" id="PF03124">
    <property type="entry name" value="EXS"/>
    <property type="match status" value="1"/>
</dbReference>
<proteinExistence type="predicted"/>
<evidence type="ECO:0000256" key="6">
    <source>
        <dbReference type="SAM" id="Phobius"/>
    </source>
</evidence>
<evidence type="ECO:0000256" key="1">
    <source>
        <dbReference type="ARBA" id="ARBA00004141"/>
    </source>
</evidence>
<reference evidence="8" key="1">
    <citation type="journal article" date="2021" name="Sci. Rep.">
        <title>Diploid genomic architecture of Nitzschia inconspicua, an elite biomass production diatom.</title>
        <authorList>
            <person name="Oliver A."/>
            <person name="Podell S."/>
            <person name="Pinowska A."/>
            <person name="Traller J.C."/>
            <person name="Smith S.R."/>
            <person name="McClure R."/>
            <person name="Beliaev A."/>
            <person name="Bohutskyi P."/>
            <person name="Hill E.A."/>
            <person name="Rabines A."/>
            <person name="Zheng H."/>
            <person name="Allen L.Z."/>
            <person name="Kuo A."/>
            <person name="Grigoriev I.V."/>
            <person name="Allen A.E."/>
            <person name="Hazlebeck D."/>
            <person name="Allen E.E."/>
        </authorList>
    </citation>
    <scope>NUCLEOTIDE SEQUENCE</scope>
    <source>
        <strain evidence="8">Hildebrandi</strain>
    </source>
</reference>
<keyword evidence="4 6" id="KW-0472">Membrane</keyword>
<feature type="compositionally biased region" description="Basic residues" evidence="5">
    <location>
        <begin position="152"/>
        <end position="162"/>
    </location>
</feature>
<evidence type="ECO:0000256" key="2">
    <source>
        <dbReference type="ARBA" id="ARBA00022692"/>
    </source>
</evidence>
<feature type="transmembrane region" description="Helical" evidence="6">
    <location>
        <begin position="528"/>
        <end position="547"/>
    </location>
</feature>
<dbReference type="Proteomes" id="UP000693970">
    <property type="component" value="Unassembled WGS sequence"/>
</dbReference>
<dbReference type="OrthoDB" id="2159384at2759"/>
<accession>A0A9K3KUQ6</accession>
<dbReference type="PANTHER" id="PTHR10783:SF46">
    <property type="entry name" value="PROTEIN ERD1 HOMOLOG 2"/>
    <property type="match status" value="1"/>
</dbReference>
<feature type="transmembrane region" description="Helical" evidence="6">
    <location>
        <begin position="467"/>
        <end position="486"/>
    </location>
</feature>
<dbReference type="EMBL" id="JAGRRH010000018">
    <property type="protein sequence ID" value="KAG7350344.1"/>
    <property type="molecule type" value="Genomic_DNA"/>
</dbReference>
<dbReference type="InterPro" id="IPR004342">
    <property type="entry name" value="EXS_C"/>
</dbReference>
<evidence type="ECO:0000256" key="3">
    <source>
        <dbReference type="ARBA" id="ARBA00022989"/>
    </source>
</evidence>